<name>A0ABS5S997_9BACT</name>
<dbReference type="Pfam" id="PF13563">
    <property type="entry name" value="2_5_RNA_ligase2"/>
    <property type="match status" value="1"/>
</dbReference>
<dbReference type="NCBIfam" id="TIGR02258">
    <property type="entry name" value="2_5_ligase"/>
    <property type="match status" value="1"/>
</dbReference>
<comment type="function">
    <text evidence="2">Hydrolyzes RNA 2',3'-cyclic phosphodiester to an RNA 2'-phosphomonoester.</text>
</comment>
<evidence type="ECO:0000313" key="4">
    <source>
        <dbReference type="Proteomes" id="UP000756860"/>
    </source>
</evidence>
<comment type="caution">
    <text evidence="3">The sequence shown here is derived from an EMBL/GenBank/DDBJ whole genome shotgun (WGS) entry which is preliminary data.</text>
</comment>
<comment type="similarity">
    <text evidence="2">Belongs to the 2H phosphoesterase superfamily. ThpR family.</text>
</comment>
<reference evidence="3 4" key="1">
    <citation type="submission" date="2021-05" db="EMBL/GenBank/DDBJ databases">
        <title>The draft genome of Geobacter luticola JCM 17780.</title>
        <authorList>
            <person name="Xu Z."/>
            <person name="Masuda Y."/>
            <person name="Itoh H."/>
            <person name="Senoo K."/>
        </authorList>
    </citation>
    <scope>NUCLEOTIDE SEQUENCE [LARGE SCALE GENOMIC DNA]</scope>
    <source>
        <strain evidence="3 4">JCM 17780</strain>
    </source>
</reference>
<comment type="catalytic activity">
    <reaction evidence="2">
        <text>a 3'-end 2',3'-cyclophospho-ribonucleotide-RNA + H2O = a 3'-end 2'-phospho-ribonucleotide-RNA + H(+)</text>
        <dbReference type="Rhea" id="RHEA:11828"/>
        <dbReference type="Rhea" id="RHEA-COMP:10464"/>
        <dbReference type="Rhea" id="RHEA-COMP:17353"/>
        <dbReference type="ChEBI" id="CHEBI:15377"/>
        <dbReference type="ChEBI" id="CHEBI:15378"/>
        <dbReference type="ChEBI" id="CHEBI:83064"/>
        <dbReference type="ChEBI" id="CHEBI:173113"/>
        <dbReference type="EC" id="3.1.4.58"/>
    </reaction>
</comment>
<dbReference type="EC" id="3.1.4.58" evidence="2"/>
<keyword evidence="4" id="KW-1185">Reference proteome</keyword>
<dbReference type="InterPro" id="IPR004175">
    <property type="entry name" value="RNA_CPDase"/>
</dbReference>
<dbReference type="Proteomes" id="UP000756860">
    <property type="component" value="Unassembled WGS sequence"/>
</dbReference>
<accession>A0ABS5S997</accession>
<sequence>MPRLFVAIDLPGNVREELVSLRKELPGGRWVAGDQLHLTLRFIGDVEAQQQRDIDAALRHVREEPFSLTLRQVGHFGRPGRVLWVGMDLSLRLLSLQREIEAALVRAGVPPEERPFSPHITLARLKGTPHHLLAPYEEEHRWFTATPFPVAEFHLYSSTLTPRGALHRREGTYQLTSS</sequence>
<organism evidence="3 4">
    <name type="scientific">Geomobilimonas luticola</name>
    <dbReference type="NCBI Taxonomy" id="1114878"/>
    <lineage>
        <taxon>Bacteria</taxon>
        <taxon>Pseudomonadati</taxon>
        <taxon>Thermodesulfobacteriota</taxon>
        <taxon>Desulfuromonadia</taxon>
        <taxon>Geobacterales</taxon>
        <taxon>Geobacteraceae</taxon>
        <taxon>Geomobilimonas</taxon>
    </lineage>
</organism>
<feature type="active site" description="Proton acceptor" evidence="2">
    <location>
        <position position="119"/>
    </location>
</feature>
<dbReference type="HAMAP" id="MF_01940">
    <property type="entry name" value="RNA_CPDase"/>
    <property type="match status" value="1"/>
</dbReference>
<evidence type="ECO:0000313" key="3">
    <source>
        <dbReference type="EMBL" id="MBT0651937.1"/>
    </source>
</evidence>
<evidence type="ECO:0000256" key="2">
    <source>
        <dbReference type="HAMAP-Rule" id="MF_01940"/>
    </source>
</evidence>
<feature type="short sequence motif" description="HXTX 1" evidence="2">
    <location>
        <begin position="37"/>
        <end position="40"/>
    </location>
</feature>
<dbReference type="PANTHER" id="PTHR35561">
    <property type="entry name" value="RNA 2',3'-CYCLIC PHOSPHODIESTERASE"/>
    <property type="match status" value="1"/>
</dbReference>
<dbReference type="SUPFAM" id="SSF55144">
    <property type="entry name" value="LigT-like"/>
    <property type="match status" value="1"/>
</dbReference>
<feature type="short sequence motif" description="HXTX 2" evidence="2">
    <location>
        <begin position="119"/>
        <end position="122"/>
    </location>
</feature>
<dbReference type="EMBL" id="JAHCVK010000001">
    <property type="protein sequence ID" value="MBT0651937.1"/>
    <property type="molecule type" value="Genomic_DNA"/>
</dbReference>
<dbReference type="InterPro" id="IPR009097">
    <property type="entry name" value="Cyclic_Pdiesterase"/>
</dbReference>
<proteinExistence type="inferred from homology"/>
<dbReference type="Gene3D" id="3.90.1140.10">
    <property type="entry name" value="Cyclic phosphodiesterase"/>
    <property type="match status" value="1"/>
</dbReference>
<dbReference type="PANTHER" id="PTHR35561:SF1">
    <property type="entry name" value="RNA 2',3'-CYCLIC PHOSPHODIESTERASE"/>
    <property type="match status" value="1"/>
</dbReference>
<dbReference type="RefSeq" id="WP_214173921.1">
    <property type="nucleotide sequence ID" value="NZ_JAHCVK010000001.1"/>
</dbReference>
<evidence type="ECO:0000256" key="1">
    <source>
        <dbReference type="ARBA" id="ARBA00022801"/>
    </source>
</evidence>
<protein>
    <recommendedName>
        <fullName evidence="2">RNA 2',3'-cyclic phosphodiesterase</fullName>
        <shortName evidence="2">RNA 2',3'-CPDase</shortName>
        <ecNumber evidence="2">3.1.4.58</ecNumber>
    </recommendedName>
</protein>
<gene>
    <name evidence="3" type="primary">thpR</name>
    <name evidence="3" type="ORF">KI810_02610</name>
</gene>
<feature type="active site" description="Proton donor" evidence="2">
    <location>
        <position position="37"/>
    </location>
</feature>
<keyword evidence="1 2" id="KW-0378">Hydrolase</keyword>